<evidence type="ECO:0008006" key="4">
    <source>
        <dbReference type="Google" id="ProtNLM"/>
    </source>
</evidence>
<evidence type="ECO:0000313" key="3">
    <source>
        <dbReference type="Proteomes" id="UP000186465"/>
    </source>
</evidence>
<dbReference type="AlphaFoldDB" id="A0A1Q5PSY1"/>
<organism evidence="2 3">
    <name type="scientific">Boudabousia marimammalium</name>
    <dbReference type="NCBI Taxonomy" id="156892"/>
    <lineage>
        <taxon>Bacteria</taxon>
        <taxon>Bacillati</taxon>
        <taxon>Actinomycetota</taxon>
        <taxon>Actinomycetes</taxon>
        <taxon>Actinomycetales</taxon>
        <taxon>Actinomycetaceae</taxon>
        <taxon>Boudabousia</taxon>
    </lineage>
</organism>
<keyword evidence="3" id="KW-1185">Reference proteome</keyword>
<feature type="coiled-coil region" evidence="1">
    <location>
        <begin position="9"/>
        <end position="36"/>
    </location>
</feature>
<keyword evidence="1" id="KW-0175">Coiled coil</keyword>
<evidence type="ECO:0000313" key="2">
    <source>
        <dbReference type="EMBL" id="OKL50653.1"/>
    </source>
</evidence>
<dbReference type="EMBL" id="MPDM01000001">
    <property type="protein sequence ID" value="OKL50653.1"/>
    <property type="molecule type" value="Genomic_DNA"/>
</dbReference>
<protein>
    <recommendedName>
        <fullName evidence="4">50S ribosomal protein L7/L12</fullName>
    </recommendedName>
</protein>
<proteinExistence type="predicted"/>
<comment type="caution">
    <text evidence="2">The sequence shown here is derived from an EMBL/GenBank/DDBJ whole genome shotgun (WGS) entry which is preliminary data.</text>
</comment>
<accession>A0A1Q5PSY1</accession>
<dbReference type="OrthoDB" id="3298842at2"/>
<gene>
    <name evidence="2" type="ORF">BM477_01520</name>
</gene>
<reference evidence="3" key="1">
    <citation type="submission" date="2016-11" db="EMBL/GenBank/DDBJ databases">
        <title>Actinomyces gypaetusis sp. nov. isolated from Gypaetus barbatus in Qinghai Tibet Plateau China.</title>
        <authorList>
            <person name="Meng X."/>
        </authorList>
    </citation>
    <scope>NUCLEOTIDE SEQUENCE [LARGE SCALE GENOMIC DNA]</scope>
    <source>
        <strain evidence="3">DSM 15383</strain>
    </source>
</reference>
<dbReference type="RefSeq" id="WP_075360891.1">
    <property type="nucleotide sequence ID" value="NZ_MPDM01000001.1"/>
</dbReference>
<name>A0A1Q5PSY1_9ACTO</name>
<dbReference type="Proteomes" id="UP000186465">
    <property type="component" value="Unassembled WGS sequence"/>
</dbReference>
<sequence length="93" mass="10292">MLFGRSESAEEVEHQIEALRQLVQEQAATIRDLQSQLDMQAEAAESVYHPDFEVNAEEAAMARAGDPVGAIKAYRMRTGRTLTESKAAIDTIK</sequence>
<evidence type="ECO:0000256" key="1">
    <source>
        <dbReference type="SAM" id="Coils"/>
    </source>
</evidence>
<dbReference type="STRING" id="156892.BM477_01520"/>